<dbReference type="KEGG" id="gey:QMQ05_05160"/>
<organism evidence="2 3">
    <name type="scientific">Glutamicibacter ectropisis</name>
    <dbReference type="NCBI Taxonomy" id="3046593"/>
    <lineage>
        <taxon>Bacteria</taxon>
        <taxon>Bacillati</taxon>
        <taxon>Actinomycetota</taxon>
        <taxon>Actinomycetes</taxon>
        <taxon>Micrococcales</taxon>
        <taxon>Micrococcaceae</taxon>
        <taxon>Glutamicibacter</taxon>
    </lineage>
</organism>
<proteinExistence type="predicted"/>
<dbReference type="AlphaFoldDB" id="A0AAU6WGG4"/>
<keyword evidence="3" id="KW-1185">Reference proteome</keyword>
<sequence>MELIEQPVLNAGTFLLRPFQDSDLDLIHGASKDLYITQITTVPFQGSRQQCLDFIERQRQRTVDGTGYSFAIAQSATNLAVGQIGLWLRNADRGRASIGY</sequence>
<dbReference type="SUPFAM" id="SSF55729">
    <property type="entry name" value="Acyl-CoA N-acyltransferases (Nat)"/>
    <property type="match status" value="1"/>
</dbReference>
<dbReference type="InterPro" id="IPR016181">
    <property type="entry name" value="Acyl_CoA_acyltransferase"/>
</dbReference>
<feature type="domain" description="N-acetyltransferase" evidence="1">
    <location>
        <begin position="15"/>
        <end position="100"/>
    </location>
</feature>
<protein>
    <submittedName>
        <fullName evidence="2">GNAT family N-acetyltransferase</fullName>
    </submittedName>
</protein>
<evidence type="ECO:0000313" key="2">
    <source>
        <dbReference type="EMBL" id="XAO46917.1"/>
    </source>
</evidence>
<dbReference type="InterPro" id="IPR000182">
    <property type="entry name" value="GNAT_dom"/>
</dbReference>
<dbReference type="Pfam" id="PF13302">
    <property type="entry name" value="Acetyltransf_3"/>
    <property type="match status" value="1"/>
</dbReference>
<accession>A0AAU6WGG4</accession>
<evidence type="ECO:0000313" key="3">
    <source>
        <dbReference type="Proteomes" id="UP001486888"/>
    </source>
</evidence>
<reference evidence="2 3" key="1">
    <citation type="submission" date="2023-05" db="EMBL/GenBank/DDBJ databases">
        <title>Glutamicibacter sp. B1, complete genome.</title>
        <authorList>
            <person name="Long Y.H."/>
            <person name="Fang T."/>
            <person name="Li X.Y."/>
        </authorList>
    </citation>
    <scope>NUCLEOTIDE SEQUENCE [LARGE SCALE GENOMIC DNA]</scope>
    <source>
        <strain evidence="2 3">B1</strain>
    </source>
</reference>
<dbReference type="EMBL" id="CP125942">
    <property type="protein sequence ID" value="XAO46917.1"/>
    <property type="molecule type" value="Genomic_DNA"/>
</dbReference>
<gene>
    <name evidence="2" type="ORF">QMQ05_05160</name>
</gene>
<name>A0AAU6WGG4_9MICC</name>
<dbReference type="Proteomes" id="UP001486888">
    <property type="component" value="Chromosome"/>
</dbReference>
<dbReference type="Gene3D" id="3.40.630.30">
    <property type="match status" value="1"/>
</dbReference>
<dbReference type="GO" id="GO:0016747">
    <property type="term" value="F:acyltransferase activity, transferring groups other than amino-acyl groups"/>
    <property type="evidence" value="ECO:0007669"/>
    <property type="project" value="InterPro"/>
</dbReference>
<evidence type="ECO:0000259" key="1">
    <source>
        <dbReference type="Pfam" id="PF13302"/>
    </source>
</evidence>